<evidence type="ECO:0000256" key="1">
    <source>
        <dbReference type="SAM" id="MobiDB-lite"/>
    </source>
</evidence>
<feature type="compositionally biased region" description="Basic residues" evidence="1">
    <location>
        <begin position="57"/>
        <end position="67"/>
    </location>
</feature>
<evidence type="ECO:0000313" key="3">
    <source>
        <dbReference type="Proteomes" id="UP001075354"/>
    </source>
</evidence>
<gene>
    <name evidence="2" type="ORF">ONE63_009382</name>
</gene>
<dbReference type="EMBL" id="JAPTSV010000007">
    <property type="protein sequence ID" value="KAJ1526225.1"/>
    <property type="molecule type" value="Genomic_DNA"/>
</dbReference>
<dbReference type="AlphaFoldDB" id="A0AAV7XJF2"/>
<protein>
    <submittedName>
        <fullName evidence="2">Uncharacterized protein</fullName>
    </submittedName>
</protein>
<evidence type="ECO:0000313" key="2">
    <source>
        <dbReference type="EMBL" id="KAJ1526225.1"/>
    </source>
</evidence>
<sequence length="125" mass="13572">MPLAATVKNHMLRLLRRSKSSRSPAMVIPNKQAPVSPSVIVEPFPMTLGSAAAPQQRHSHSSQHHANRGGSSSNNHHNGSNHHPAARSRSVSNRREVHRPHSSARRARAQVRIDGQGCPGGRDRG</sequence>
<feature type="compositionally biased region" description="Basic residues" evidence="1">
    <location>
        <begin position="96"/>
        <end position="109"/>
    </location>
</feature>
<name>A0AAV7XJF2_9NEOP</name>
<proteinExistence type="predicted"/>
<organism evidence="2 3">
    <name type="scientific">Megalurothrips usitatus</name>
    <name type="common">bean blossom thrips</name>
    <dbReference type="NCBI Taxonomy" id="439358"/>
    <lineage>
        <taxon>Eukaryota</taxon>
        <taxon>Metazoa</taxon>
        <taxon>Ecdysozoa</taxon>
        <taxon>Arthropoda</taxon>
        <taxon>Hexapoda</taxon>
        <taxon>Insecta</taxon>
        <taxon>Pterygota</taxon>
        <taxon>Neoptera</taxon>
        <taxon>Paraneoptera</taxon>
        <taxon>Thysanoptera</taxon>
        <taxon>Terebrantia</taxon>
        <taxon>Thripoidea</taxon>
        <taxon>Thripidae</taxon>
        <taxon>Megalurothrips</taxon>
    </lineage>
</organism>
<comment type="caution">
    <text evidence="2">The sequence shown here is derived from an EMBL/GenBank/DDBJ whole genome shotgun (WGS) entry which is preliminary data.</text>
</comment>
<reference evidence="2" key="1">
    <citation type="submission" date="2022-12" db="EMBL/GenBank/DDBJ databases">
        <title>Chromosome-level genome assembly of the bean flower thrips Megalurothrips usitatus.</title>
        <authorList>
            <person name="Ma L."/>
            <person name="Liu Q."/>
            <person name="Li H."/>
            <person name="Cai W."/>
        </authorList>
    </citation>
    <scope>NUCLEOTIDE SEQUENCE</scope>
    <source>
        <strain evidence="2">Cailab_2022a</strain>
    </source>
</reference>
<feature type="region of interest" description="Disordered" evidence="1">
    <location>
        <begin position="46"/>
        <end position="125"/>
    </location>
</feature>
<feature type="compositionally biased region" description="Low complexity" evidence="1">
    <location>
        <begin position="69"/>
        <end position="83"/>
    </location>
</feature>
<accession>A0AAV7XJF2</accession>
<keyword evidence="3" id="KW-1185">Reference proteome</keyword>
<dbReference type="Proteomes" id="UP001075354">
    <property type="component" value="Chromosome 7"/>
</dbReference>